<comment type="subcellular location">
    <subcellularLocation>
        <location evidence="1 7">Cell membrane</location>
        <topology evidence="1 7">Multi-pass membrane protein</topology>
    </subcellularLocation>
</comment>
<dbReference type="InterPro" id="IPR035906">
    <property type="entry name" value="MetI-like_sf"/>
</dbReference>
<feature type="transmembrane region" description="Helical" evidence="7">
    <location>
        <begin position="108"/>
        <end position="127"/>
    </location>
</feature>
<dbReference type="GO" id="GO:0055085">
    <property type="term" value="P:transmembrane transport"/>
    <property type="evidence" value="ECO:0007669"/>
    <property type="project" value="InterPro"/>
</dbReference>
<dbReference type="EMBL" id="AP019308">
    <property type="protein sequence ID" value="BBH21538.1"/>
    <property type="molecule type" value="Genomic_DNA"/>
</dbReference>
<evidence type="ECO:0000256" key="3">
    <source>
        <dbReference type="ARBA" id="ARBA00022475"/>
    </source>
</evidence>
<dbReference type="PANTHER" id="PTHR43744:SF3">
    <property type="entry name" value="LACTOSE TRANSPORT SYSTEM PERMEASE PROTEIN LACG"/>
    <property type="match status" value="1"/>
</dbReference>
<organism evidence="8 9">
    <name type="scientific">Paenibacillus baekrokdamisoli</name>
    <dbReference type="NCBI Taxonomy" id="1712516"/>
    <lineage>
        <taxon>Bacteria</taxon>
        <taxon>Bacillati</taxon>
        <taxon>Bacillota</taxon>
        <taxon>Bacilli</taxon>
        <taxon>Bacillales</taxon>
        <taxon>Paenibacillaceae</taxon>
        <taxon>Paenibacillus</taxon>
    </lineage>
</organism>
<dbReference type="InterPro" id="IPR000515">
    <property type="entry name" value="MetI-like"/>
</dbReference>
<dbReference type="RefSeq" id="WP_125658190.1">
    <property type="nucleotide sequence ID" value="NZ_AP019308.1"/>
</dbReference>
<reference evidence="8 9" key="1">
    <citation type="submission" date="2018-11" db="EMBL/GenBank/DDBJ databases">
        <title>Complete genome sequence of Paenibacillus baekrokdamisoli strain KCTC 33723.</title>
        <authorList>
            <person name="Kang S.W."/>
            <person name="Lee K.C."/>
            <person name="Kim K.K."/>
            <person name="Kim J.S."/>
            <person name="Kim D.S."/>
            <person name="Ko S.H."/>
            <person name="Yang S.H."/>
            <person name="Lee J.S."/>
        </authorList>
    </citation>
    <scope>NUCLEOTIDE SEQUENCE [LARGE SCALE GENOMIC DNA]</scope>
    <source>
        <strain evidence="8 9">KCTC 33723</strain>
    </source>
</reference>
<feature type="transmembrane region" description="Helical" evidence="7">
    <location>
        <begin position="74"/>
        <end position="96"/>
    </location>
</feature>
<evidence type="ECO:0000313" key="9">
    <source>
        <dbReference type="Proteomes" id="UP000275368"/>
    </source>
</evidence>
<keyword evidence="5 7" id="KW-1133">Transmembrane helix</keyword>
<accession>A0A3G9JC98</accession>
<keyword evidence="4 7" id="KW-0812">Transmembrane</keyword>
<evidence type="ECO:0000256" key="7">
    <source>
        <dbReference type="RuleBase" id="RU363032"/>
    </source>
</evidence>
<gene>
    <name evidence="8" type="ORF">Back11_28830</name>
</gene>
<dbReference type="SUPFAM" id="SSF161098">
    <property type="entry name" value="MetI-like"/>
    <property type="match status" value="1"/>
</dbReference>
<keyword evidence="3" id="KW-1003">Cell membrane</keyword>
<evidence type="ECO:0000313" key="8">
    <source>
        <dbReference type="EMBL" id="BBH21538.1"/>
    </source>
</evidence>
<dbReference type="Gene3D" id="1.10.3720.10">
    <property type="entry name" value="MetI-like"/>
    <property type="match status" value="1"/>
</dbReference>
<name>A0A3G9JC98_9BACL</name>
<evidence type="ECO:0000256" key="1">
    <source>
        <dbReference type="ARBA" id="ARBA00004651"/>
    </source>
</evidence>
<dbReference type="CDD" id="cd06261">
    <property type="entry name" value="TM_PBP2"/>
    <property type="match status" value="1"/>
</dbReference>
<dbReference type="Pfam" id="PF00528">
    <property type="entry name" value="BPD_transp_1"/>
    <property type="match status" value="1"/>
</dbReference>
<feature type="transmembrane region" description="Helical" evidence="7">
    <location>
        <begin position="238"/>
        <end position="259"/>
    </location>
</feature>
<keyword evidence="9" id="KW-1185">Reference proteome</keyword>
<feature type="transmembrane region" description="Helical" evidence="7">
    <location>
        <begin position="139"/>
        <end position="159"/>
    </location>
</feature>
<protein>
    <submittedName>
        <fullName evidence="8">Sugar ABC transporter permease</fullName>
    </submittedName>
</protein>
<dbReference type="KEGG" id="pbk:Back11_28830"/>
<dbReference type="Proteomes" id="UP000275368">
    <property type="component" value="Chromosome"/>
</dbReference>
<dbReference type="GO" id="GO:0005886">
    <property type="term" value="C:plasma membrane"/>
    <property type="evidence" value="ECO:0007669"/>
    <property type="project" value="UniProtKB-SubCell"/>
</dbReference>
<proteinExistence type="inferred from homology"/>
<dbReference type="PROSITE" id="PS50928">
    <property type="entry name" value="ABC_TM1"/>
    <property type="match status" value="1"/>
</dbReference>
<sequence length="274" mass="30665">MANTIRKLTLEGIALILAVVAILVPFYFALINSFKSSAEAAAMQIDFPSRFHILDNFKIVIKEGRILQSFTNSVIISFFAISILIIISSMAAFVLQRRKGKASKIIDFFVLAGLIVPPAVVPTLWMLQRLHINNTLLSVILIQATLQFSFATIIYKSFYSSIPRELDEAAIVDGCSRFRMFASIIFPLLKPVTVTIMIITGINIFNDFMIPLYFLNGMKNTTIQLTIYYFFGKYNSDWNLVFADVILVSIPPLVFYLIFNGKIISGMTAGSVKG</sequence>
<evidence type="ECO:0000256" key="2">
    <source>
        <dbReference type="ARBA" id="ARBA00022448"/>
    </source>
</evidence>
<dbReference type="PANTHER" id="PTHR43744">
    <property type="entry name" value="ABC TRANSPORTER PERMEASE PROTEIN MG189-RELATED-RELATED"/>
    <property type="match status" value="1"/>
</dbReference>
<evidence type="ECO:0000256" key="6">
    <source>
        <dbReference type="ARBA" id="ARBA00023136"/>
    </source>
</evidence>
<dbReference type="AlphaFoldDB" id="A0A3G9JC98"/>
<dbReference type="OrthoDB" id="9772609at2"/>
<evidence type="ECO:0000256" key="4">
    <source>
        <dbReference type="ARBA" id="ARBA00022692"/>
    </source>
</evidence>
<keyword evidence="2 7" id="KW-0813">Transport</keyword>
<evidence type="ECO:0000256" key="5">
    <source>
        <dbReference type="ARBA" id="ARBA00022989"/>
    </source>
</evidence>
<feature type="transmembrane region" description="Helical" evidence="7">
    <location>
        <begin position="12"/>
        <end position="30"/>
    </location>
</feature>
<comment type="similarity">
    <text evidence="7">Belongs to the binding-protein-dependent transport system permease family.</text>
</comment>
<keyword evidence="6 7" id="KW-0472">Membrane</keyword>
<feature type="transmembrane region" description="Helical" evidence="7">
    <location>
        <begin position="180"/>
        <end position="205"/>
    </location>
</feature>